<evidence type="ECO:0000313" key="7">
    <source>
        <dbReference type="EMBL" id="CAD2154927.1"/>
    </source>
</evidence>
<evidence type="ECO:0000259" key="6">
    <source>
        <dbReference type="PROSITE" id="PS51469"/>
    </source>
</evidence>
<sequence length="401" mass="47321">MDVSNAYRRLSFSPSTSTQNRAASRLTKEKIDEILQSPYETDYTYSYTYSYKPNGSREYIHPRLCRRFPSTTTKFGQTGKQNILSKIFVLTSSQIFQFYSSITEFFYTKSLFLYYFSTNFDYFILDSINLSKFLKQQIFSRQNYQKIKRNFFSFLVFLFLLNLIYLFSQQSKQNQKHEESNKFCCNYFYNRYRQVENEIKYLKRIREEFYKKEILVRGNEKIIKEFDENALMEKVRNLLKKELRLFEADHTGMPDYALESSGGSLLSTRCPVQYNERSRTQKLFGIPLWFASYSPRTVIQRKGYGASAGECWAFYGGHGFLTIGLSDRINVTAVSYEHLPIELSPDGHISTAPKNFLVWSYQDIDDIYSRKLLGNFTFDAYGDPLQIFYVQALGSAFNKYY</sequence>
<gene>
    <name evidence="7" type="ORF">MENT_LOCUS11683</name>
</gene>
<dbReference type="Gene3D" id="2.60.120.260">
    <property type="entry name" value="Galactose-binding domain-like"/>
    <property type="match status" value="1"/>
</dbReference>
<feature type="domain" description="SUN" evidence="6">
    <location>
        <begin position="262"/>
        <end position="401"/>
    </location>
</feature>
<name>A0A6V7UF61_MELEN</name>
<evidence type="ECO:0000256" key="2">
    <source>
        <dbReference type="ARBA" id="ARBA00022692"/>
    </source>
</evidence>
<dbReference type="PROSITE" id="PS51469">
    <property type="entry name" value="SUN"/>
    <property type="match status" value="1"/>
</dbReference>
<evidence type="ECO:0000313" key="8">
    <source>
        <dbReference type="Proteomes" id="UP000580250"/>
    </source>
</evidence>
<dbReference type="InterPro" id="IPR045119">
    <property type="entry name" value="SUN1-5"/>
</dbReference>
<keyword evidence="2 5" id="KW-0812">Transmembrane</keyword>
<feature type="transmembrane region" description="Helical" evidence="5">
    <location>
        <begin position="151"/>
        <end position="168"/>
    </location>
</feature>
<accession>A0A6V7UF61</accession>
<dbReference type="Proteomes" id="UP000580250">
    <property type="component" value="Unassembled WGS sequence"/>
</dbReference>
<keyword evidence="3 5" id="KW-1133">Transmembrane helix</keyword>
<dbReference type="OrthoDB" id="342281at2759"/>
<evidence type="ECO:0000256" key="1">
    <source>
        <dbReference type="ARBA" id="ARBA00004370"/>
    </source>
</evidence>
<dbReference type="InterPro" id="IPR012919">
    <property type="entry name" value="SUN_dom"/>
</dbReference>
<dbReference type="AlphaFoldDB" id="A0A6V7UF61"/>
<dbReference type="PANTHER" id="PTHR12911:SF8">
    <property type="entry name" value="KLAROID PROTEIN-RELATED"/>
    <property type="match status" value="1"/>
</dbReference>
<dbReference type="Pfam" id="PF07738">
    <property type="entry name" value="Sad1_UNC"/>
    <property type="match status" value="1"/>
</dbReference>
<comment type="subcellular location">
    <subcellularLocation>
        <location evidence="1">Membrane</location>
    </subcellularLocation>
</comment>
<organism evidence="7 8">
    <name type="scientific">Meloidogyne enterolobii</name>
    <name type="common">Root-knot nematode worm</name>
    <name type="synonym">Meloidogyne mayaguensis</name>
    <dbReference type="NCBI Taxonomy" id="390850"/>
    <lineage>
        <taxon>Eukaryota</taxon>
        <taxon>Metazoa</taxon>
        <taxon>Ecdysozoa</taxon>
        <taxon>Nematoda</taxon>
        <taxon>Chromadorea</taxon>
        <taxon>Rhabditida</taxon>
        <taxon>Tylenchina</taxon>
        <taxon>Tylenchomorpha</taxon>
        <taxon>Tylenchoidea</taxon>
        <taxon>Meloidogynidae</taxon>
        <taxon>Meloidogyninae</taxon>
        <taxon>Meloidogyne</taxon>
    </lineage>
</organism>
<keyword evidence="4 5" id="KW-0472">Membrane</keyword>
<evidence type="ECO:0000256" key="4">
    <source>
        <dbReference type="ARBA" id="ARBA00023136"/>
    </source>
</evidence>
<comment type="caution">
    <text evidence="7">The sequence shown here is derived from an EMBL/GenBank/DDBJ whole genome shotgun (WGS) entry which is preliminary data.</text>
</comment>
<evidence type="ECO:0000256" key="5">
    <source>
        <dbReference type="SAM" id="Phobius"/>
    </source>
</evidence>
<dbReference type="PANTHER" id="PTHR12911">
    <property type="entry name" value="SAD1/UNC-84-LIKE PROTEIN-RELATED"/>
    <property type="match status" value="1"/>
</dbReference>
<evidence type="ECO:0000256" key="3">
    <source>
        <dbReference type="ARBA" id="ARBA00022989"/>
    </source>
</evidence>
<proteinExistence type="predicted"/>
<reference evidence="7 8" key="1">
    <citation type="submission" date="2020-08" db="EMBL/GenBank/DDBJ databases">
        <authorList>
            <person name="Koutsovoulos G."/>
            <person name="Danchin GJ E."/>
        </authorList>
    </citation>
    <scope>NUCLEOTIDE SEQUENCE [LARGE SCALE GENOMIC DNA]</scope>
</reference>
<protein>
    <recommendedName>
        <fullName evidence="6">SUN domain-containing protein</fullName>
    </recommendedName>
</protein>
<dbReference type="GO" id="GO:0043495">
    <property type="term" value="F:protein-membrane adaptor activity"/>
    <property type="evidence" value="ECO:0007669"/>
    <property type="project" value="TreeGrafter"/>
</dbReference>
<dbReference type="GO" id="GO:0034993">
    <property type="term" value="C:meiotic nuclear membrane microtubule tethering complex"/>
    <property type="evidence" value="ECO:0007669"/>
    <property type="project" value="TreeGrafter"/>
</dbReference>
<dbReference type="EMBL" id="CAJEWN010000057">
    <property type="protein sequence ID" value="CAD2154927.1"/>
    <property type="molecule type" value="Genomic_DNA"/>
</dbReference>